<sequence length="393" mass="45250">MKLSEITTFQQEHRAISLNELQKRFPQKTIIRDENGVIRHDSRLQNALMDFDTKSPIYVNPKSDLARLIIRDLHCKNAHCGKDQTLCLARQRFWIPRPSAAYNKYIRSCTICKRYQGLPFGAPAMPPLPGDRVKRSRPFENVGCDFFGPILDRNDERIYVCLYTRFTTRAVHLEVVENMSTEAFLDCLVRFVSRRVPKLIRTDCGTNFRLGQQILESMFQSDDTTGSSVMTYSVSTGIRWTFNPPAAPWMGGAWERLAGTVKRALQKAFGRKKFTFTQLCTAVTRIEAVINTRPLAKLPSADISEIPLRPVDFLQGNLAYSIPNVGISADRDNSYDPDLIQTALQAKEALEYSETVANKFWERWNTEYLTMLREIQHRTPSIQTYRPERPHCW</sequence>
<dbReference type="EMBL" id="UYRV01000360">
    <property type="protein sequence ID" value="VDK43994.1"/>
    <property type="molecule type" value="Genomic_DNA"/>
</dbReference>
<dbReference type="Gene3D" id="3.30.420.10">
    <property type="entry name" value="Ribonuclease H-like superfamily/Ribonuclease H"/>
    <property type="match status" value="1"/>
</dbReference>
<dbReference type="Proteomes" id="UP000271889">
    <property type="component" value="Unassembled WGS sequence"/>
</dbReference>
<evidence type="ECO:0000313" key="3">
    <source>
        <dbReference type="Proteomes" id="UP000271889"/>
    </source>
</evidence>
<dbReference type="Gene3D" id="1.10.340.70">
    <property type="match status" value="1"/>
</dbReference>
<organism evidence="2 3">
    <name type="scientific">Cylicostephanus goldi</name>
    <name type="common">Nematode worm</name>
    <dbReference type="NCBI Taxonomy" id="71465"/>
    <lineage>
        <taxon>Eukaryota</taxon>
        <taxon>Metazoa</taxon>
        <taxon>Ecdysozoa</taxon>
        <taxon>Nematoda</taxon>
        <taxon>Chromadorea</taxon>
        <taxon>Rhabditida</taxon>
        <taxon>Rhabditina</taxon>
        <taxon>Rhabditomorpha</taxon>
        <taxon>Strongyloidea</taxon>
        <taxon>Strongylidae</taxon>
        <taxon>Cylicostephanus</taxon>
    </lineage>
</organism>
<dbReference type="OrthoDB" id="8019190at2759"/>
<dbReference type="GO" id="GO:0015074">
    <property type="term" value="P:DNA integration"/>
    <property type="evidence" value="ECO:0007669"/>
    <property type="project" value="InterPro"/>
</dbReference>
<dbReference type="PANTHER" id="PTHR47331">
    <property type="entry name" value="PHD-TYPE DOMAIN-CONTAINING PROTEIN"/>
    <property type="match status" value="1"/>
</dbReference>
<dbReference type="Pfam" id="PF17921">
    <property type="entry name" value="Integrase_H2C2"/>
    <property type="match status" value="1"/>
</dbReference>
<dbReference type="InterPro" id="IPR041588">
    <property type="entry name" value="Integrase_H2C2"/>
</dbReference>
<dbReference type="SUPFAM" id="SSF53098">
    <property type="entry name" value="Ribonuclease H-like"/>
    <property type="match status" value="1"/>
</dbReference>
<name>A0A3P6RHE2_CYLGO</name>
<dbReference type="InterPro" id="IPR001584">
    <property type="entry name" value="Integrase_cat-core"/>
</dbReference>
<evidence type="ECO:0000313" key="2">
    <source>
        <dbReference type="EMBL" id="VDK43994.1"/>
    </source>
</evidence>
<dbReference type="GO" id="GO:0003676">
    <property type="term" value="F:nucleic acid binding"/>
    <property type="evidence" value="ECO:0007669"/>
    <property type="project" value="InterPro"/>
</dbReference>
<feature type="domain" description="Integrase catalytic" evidence="1">
    <location>
        <begin position="134"/>
        <end position="318"/>
    </location>
</feature>
<reference evidence="2 3" key="1">
    <citation type="submission" date="2018-11" db="EMBL/GenBank/DDBJ databases">
        <authorList>
            <consortium name="Pathogen Informatics"/>
        </authorList>
    </citation>
    <scope>NUCLEOTIDE SEQUENCE [LARGE SCALE GENOMIC DNA]</scope>
</reference>
<dbReference type="PROSITE" id="PS50994">
    <property type="entry name" value="INTEGRASE"/>
    <property type="match status" value="1"/>
</dbReference>
<evidence type="ECO:0000259" key="1">
    <source>
        <dbReference type="PROSITE" id="PS50994"/>
    </source>
</evidence>
<keyword evidence="3" id="KW-1185">Reference proteome</keyword>
<dbReference type="AlphaFoldDB" id="A0A3P6RHE2"/>
<accession>A0A3P6RHE2</accession>
<proteinExistence type="predicted"/>
<dbReference type="InterPro" id="IPR012337">
    <property type="entry name" value="RNaseH-like_sf"/>
</dbReference>
<protein>
    <recommendedName>
        <fullName evidence="1">Integrase catalytic domain-containing protein</fullName>
    </recommendedName>
</protein>
<dbReference type="InterPro" id="IPR036397">
    <property type="entry name" value="RNaseH_sf"/>
</dbReference>
<gene>
    <name evidence="2" type="ORF">CGOC_LOCUS275</name>
</gene>